<feature type="transmembrane region" description="Helical" evidence="3">
    <location>
        <begin position="47"/>
        <end position="65"/>
    </location>
</feature>
<feature type="domain" description="EamA" evidence="4">
    <location>
        <begin position="9"/>
        <end position="92"/>
    </location>
</feature>
<dbReference type="Proteomes" id="UP000300879">
    <property type="component" value="Chromosome"/>
</dbReference>
<proteinExistence type="inferred from homology"/>
<evidence type="ECO:0000256" key="3">
    <source>
        <dbReference type="SAM" id="Phobius"/>
    </source>
</evidence>
<dbReference type="InterPro" id="IPR000620">
    <property type="entry name" value="EamA_dom"/>
</dbReference>
<feature type="transmembrane region" description="Helical" evidence="3">
    <location>
        <begin position="23"/>
        <end position="41"/>
    </location>
</feature>
<dbReference type="KEGG" id="palo:E6C60_2884"/>
<evidence type="ECO:0000313" key="5">
    <source>
        <dbReference type="EMBL" id="QCT03595.1"/>
    </source>
</evidence>
<evidence type="ECO:0000259" key="4">
    <source>
        <dbReference type="Pfam" id="PF00892"/>
    </source>
</evidence>
<evidence type="ECO:0000256" key="2">
    <source>
        <dbReference type="ARBA" id="ARBA00007362"/>
    </source>
</evidence>
<sequence length="93" mass="10232">MTLLGSSGAALFKVFSIHKKSRFLLFGILVYGFGAWINIYLLQILPYTIVVPANALTFLWTLIIAKYVFGEHIAVVNVAGVICIGAGIWFLVQ</sequence>
<accession>A0A4P8XMU9</accession>
<comment type="subcellular location">
    <subcellularLocation>
        <location evidence="1">Endomembrane system</location>
        <topology evidence="1">Multi-pass membrane protein</topology>
    </subcellularLocation>
</comment>
<reference evidence="5 6" key="1">
    <citation type="submission" date="2019-05" db="EMBL/GenBank/DDBJ databases">
        <authorList>
            <person name="Chen C."/>
        </authorList>
    </citation>
    <scope>NUCLEOTIDE SEQUENCE [LARGE SCALE GENOMIC DNA]</scope>
    <source>
        <strain evidence="5 6">HB172198</strain>
    </source>
</reference>
<keyword evidence="3" id="KW-1133">Transmembrane helix</keyword>
<name>A0A4P8XMU9_9BACL</name>
<comment type="similarity">
    <text evidence="2">Belongs to the EamA transporter family.</text>
</comment>
<protein>
    <submittedName>
        <fullName evidence="5">Permease</fullName>
    </submittedName>
</protein>
<evidence type="ECO:0000313" key="6">
    <source>
        <dbReference type="Proteomes" id="UP000300879"/>
    </source>
</evidence>
<keyword evidence="6" id="KW-1185">Reference proteome</keyword>
<keyword evidence="3" id="KW-0812">Transmembrane</keyword>
<dbReference type="SUPFAM" id="SSF103481">
    <property type="entry name" value="Multidrug resistance efflux transporter EmrE"/>
    <property type="match status" value="1"/>
</dbReference>
<gene>
    <name evidence="5" type="ORF">E6C60_2884</name>
</gene>
<dbReference type="InterPro" id="IPR037185">
    <property type="entry name" value="EmrE-like"/>
</dbReference>
<keyword evidence="3" id="KW-0472">Membrane</keyword>
<evidence type="ECO:0000256" key="1">
    <source>
        <dbReference type="ARBA" id="ARBA00004127"/>
    </source>
</evidence>
<dbReference type="GO" id="GO:0016020">
    <property type="term" value="C:membrane"/>
    <property type="evidence" value="ECO:0007669"/>
    <property type="project" value="InterPro"/>
</dbReference>
<dbReference type="EMBL" id="CP040396">
    <property type="protein sequence ID" value="QCT03595.1"/>
    <property type="molecule type" value="Genomic_DNA"/>
</dbReference>
<dbReference type="AlphaFoldDB" id="A0A4P8XMU9"/>
<feature type="transmembrane region" description="Helical" evidence="3">
    <location>
        <begin position="72"/>
        <end position="92"/>
    </location>
</feature>
<organism evidence="5 6">
    <name type="scientific">Paenibacillus algicola</name>
    <dbReference type="NCBI Taxonomy" id="2565926"/>
    <lineage>
        <taxon>Bacteria</taxon>
        <taxon>Bacillati</taxon>
        <taxon>Bacillota</taxon>
        <taxon>Bacilli</taxon>
        <taxon>Bacillales</taxon>
        <taxon>Paenibacillaceae</taxon>
        <taxon>Paenibacillus</taxon>
    </lineage>
</organism>
<dbReference type="Pfam" id="PF00892">
    <property type="entry name" value="EamA"/>
    <property type="match status" value="1"/>
</dbReference>
<dbReference type="Gene3D" id="1.10.3730.20">
    <property type="match status" value="1"/>
</dbReference>